<gene>
    <name evidence="1" type="ORF">GH714_002752</name>
</gene>
<keyword evidence="2" id="KW-1185">Reference proteome</keyword>
<dbReference type="EMBL" id="JAAGAX010000002">
    <property type="protein sequence ID" value="KAF2321781.1"/>
    <property type="molecule type" value="Genomic_DNA"/>
</dbReference>
<proteinExistence type="predicted"/>
<name>A0A6A6N6I1_HEVBR</name>
<sequence>MKAESGGSFDGEKKDLLLLAEQFANLFREFAEKSGVVSHEYFCFLLACGLTESLCSHRDAQIRFDPRARFSRCHFAQKLFQAIASASSAATPDSFVGADNYLDLVIFVQEKTALSHEILYRVRNFIERKRGEAEFFYGRSNKEKKCNEDYVNYLVRFYQENACSSDETSFLDLFAAVSSRFPEDRRDSRLKIDLAASTQPLFPLELLRVIGLIYTDPLVVDERLCVAAATRLKIHLKTHKDNISNFEMDCIKTLIVCLRICISPDFFIIQRNLDGALTFLLSHDSSWHQPLVELILKLQNEGLHTAHTQPIIHTSNSIIWKLNDSYIGWIDPFMMKSFVFKRIVLLPL</sequence>
<accession>A0A6A6N6I1</accession>
<dbReference type="AlphaFoldDB" id="A0A6A6N6I1"/>
<comment type="caution">
    <text evidence="1">The sequence shown here is derived from an EMBL/GenBank/DDBJ whole genome shotgun (WGS) entry which is preliminary data.</text>
</comment>
<organism evidence="1 2">
    <name type="scientific">Hevea brasiliensis</name>
    <name type="common">Para rubber tree</name>
    <name type="synonym">Siphonia brasiliensis</name>
    <dbReference type="NCBI Taxonomy" id="3981"/>
    <lineage>
        <taxon>Eukaryota</taxon>
        <taxon>Viridiplantae</taxon>
        <taxon>Streptophyta</taxon>
        <taxon>Embryophyta</taxon>
        <taxon>Tracheophyta</taxon>
        <taxon>Spermatophyta</taxon>
        <taxon>Magnoliopsida</taxon>
        <taxon>eudicotyledons</taxon>
        <taxon>Gunneridae</taxon>
        <taxon>Pentapetalae</taxon>
        <taxon>rosids</taxon>
        <taxon>fabids</taxon>
        <taxon>Malpighiales</taxon>
        <taxon>Euphorbiaceae</taxon>
        <taxon>Crotonoideae</taxon>
        <taxon>Micrandreae</taxon>
        <taxon>Hevea</taxon>
    </lineage>
</organism>
<dbReference type="Proteomes" id="UP000467840">
    <property type="component" value="Chromosome 11"/>
</dbReference>
<evidence type="ECO:0000313" key="1">
    <source>
        <dbReference type="EMBL" id="KAF2321781.1"/>
    </source>
</evidence>
<reference evidence="1 2" key="1">
    <citation type="journal article" date="2020" name="Mol. Plant">
        <title>The Chromosome-Based Rubber Tree Genome Provides New Insights into Spurge Genome Evolution and Rubber Biosynthesis.</title>
        <authorList>
            <person name="Liu J."/>
            <person name="Shi C."/>
            <person name="Shi C.C."/>
            <person name="Li W."/>
            <person name="Zhang Q.J."/>
            <person name="Zhang Y."/>
            <person name="Li K."/>
            <person name="Lu H.F."/>
            <person name="Shi C."/>
            <person name="Zhu S.T."/>
            <person name="Xiao Z.Y."/>
            <person name="Nan H."/>
            <person name="Yue Y."/>
            <person name="Zhu X.G."/>
            <person name="Wu Y."/>
            <person name="Hong X.N."/>
            <person name="Fan G.Y."/>
            <person name="Tong Y."/>
            <person name="Zhang D."/>
            <person name="Mao C.L."/>
            <person name="Liu Y.L."/>
            <person name="Hao S.J."/>
            <person name="Liu W.Q."/>
            <person name="Lv M.Q."/>
            <person name="Zhang H.B."/>
            <person name="Liu Y."/>
            <person name="Hu-Tang G.R."/>
            <person name="Wang J.P."/>
            <person name="Wang J.H."/>
            <person name="Sun Y.H."/>
            <person name="Ni S.B."/>
            <person name="Chen W.B."/>
            <person name="Zhang X.C."/>
            <person name="Jiao Y.N."/>
            <person name="Eichler E.E."/>
            <person name="Li G.H."/>
            <person name="Liu X."/>
            <person name="Gao L.Z."/>
        </authorList>
    </citation>
    <scope>NUCLEOTIDE SEQUENCE [LARGE SCALE GENOMIC DNA]</scope>
    <source>
        <strain evidence="2">cv. GT1</strain>
        <tissue evidence="1">Leaf</tissue>
    </source>
</reference>
<evidence type="ECO:0000313" key="2">
    <source>
        <dbReference type="Proteomes" id="UP000467840"/>
    </source>
</evidence>
<protein>
    <submittedName>
        <fullName evidence="1">Uncharacterized protein</fullName>
    </submittedName>
</protein>